<dbReference type="AlphaFoldDB" id="A0AAD8C639"/>
<organism evidence="1 2">
    <name type="scientific">Biomphalaria pfeifferi</name>
    <name type="common">Bloodfluke planorb</name>
    <name type="synonym">Freshwater snail</name>
    <dbReference type="NCBI Taxonomy" id="112525"/>
    <lineage>
        <taxon>Eukaryota</taxon>
        <taxon>Metazoa</taxon>
        <taxon>Spiralia</taxon>
        <taxon>Lophotrochozoa</taxon>
        <taxon>Mollusca</taxon>
        <taxon>Gastropoda</taxon>
        <taxon>Heterobranchia</taxon>
        <taxon>Euthyneura</taxon>
        <taxon>Panpulmonata</taxon>
        <taxon>Hygrophila</taxon>
        <taxon>Lymnaeoidea</taxon>
        <taxon>Planorbidae</taxon>
        <taxon>Biomphalaria</taxon>
    </lineage>
</organism>
<evidence type="ECO:0000313" key="2">
    <source>
        <dbReference type="Proteomes" id="UP001233172"/>
    </source>
</evidence>
<reference evidence="1" key="1">
    <citation type="journal article" date="2023" name="PLoS Negl. Trop. Dis.">
        <title>A genome sequence for Biomphalaria pfeifferi, the major vector snail for the human-infecting parasite Schistosoma mansoni.</title>
        <authorList>
            <person name="Bu L."/>
            <person name="Lu L."/>
            <person name="Laidemitt M.R."/>
            <person name="Zhang S.M."/>
            <person name="Mutuku M."/>
            <person name="Mkoji G."/>
            <person name="Steinauer M."/>
            <person name="Loker E.S."/>
        </authorList>
    </citation>
    <scope>NUCLEOTIDE SEQUENCE</scope>
    <source>
        <strain evidence="1">KasaAsao</strain>
    </source>
</reference>
<dbReference type="Proteomes" id="UP001233172">
    <property type="component" value="Unassembled WGS sequence"/>
</dbReference>
<feature type="non-terminal residue" evidence="1">
    <location>
        <position position="1"/>
    </location>
</feature>
<keyword evidence="2" id="KW-1185">Reference proteome</keyword>
<evidence type="ECO:0000313" key="1">
    <source>
        <dbReference type="EMBL" id="KAK0067066.1"/>
    </source>
</evidence>
<reference evidence="1" key="2">
    <citation type="submission" date="2023-04" db="EMBL/GenBank/DDBJ databases">
        <authorList>
            <person name="Bu L."/>
            <person name="Lu L."/>
            <person name="Laidemitt M.R."/>
            <person name="Zhang S.M."/>
            <person name="Mutuku M."/>
            <person name="Mkoji G."/>
            <person name="Steinauer M."/>
            <person name="Loker E.S."/>
        </authorList>
    </citation>
    <scope>NUCLEOTIDE SEQUENCE</scope>
    <source>
        <strain evidence="1">KasaAsao</strain>
        <tissue evidence="1">Whole Snail</tissue>
    </source>
</reference>
<accession>A0AAD8C639</accession>
<sequence>TRVGLSMCDTGYTSLWTSSGLTVGGGLVNEIERKERLCQGHVSSCQLRAAELMTRQIFQYRFDTAITDISYCQL</sequence>
<proteinExistence type="predicted"/>
<protein>
    <submittedName>
        <fullName evidence="1">Uncharacterized protein</fullName>
    </submittedName>
</protein>
<name>A0AAD8C639_BIOPF</name>
<comment type="caution">
    <text evidence="1">The sequence shown here is derived from an EMBL/GenBank/DDBJ whole genome shotgun (WGS) entry which is preliminary data.</text>
</comment>
<gene>
    <name evidence="1" type="ORF">Bpfe_003801</name>
</gene>
<dbReference type="EMBL" id="JASAOG010000009">
    <property type="protein sequence ID" value="KAK0067066.1"/>
    <property type="molecule type" value="Genomic_DNA"/>
</dbReference>